<keyword evidence="2" id="KW-1185">Reference proteome</keyword>
<evidence type="ECO:0000313" key="1">
    <source>
        <dbReference type="EMBL" id="MDF2254610.1"/>
    </source>
</evidence>
<dbReference type="Proteomes" id="UP001220022">
    <property type="component" value="Unassembled WGS sequence"/>
</dbReference>
<sequence length="495" mass="54096">MEDVGRWRELCLAASSGRRAAVLTLLAELRTVDERGSAEDRKAALDELVRAAPRLWLHLDRFARSPDAAAGARPADDSGPLHLVLASFDANGRIRQAAVERLARRSGRYAASALALRTGDWVPAVRERAITALLGHVAPDEAAAAVRLLSRLERRCRTAGVLAAYRRALSAPERRRTVRRLAAEPDPYARRFGVELALELGEYVRGDLARTALHDRDQVCRTLCAARLLELDPDQAGRLMWARSAAVRELAVAALPDDVPSARLVGPLADRSRMVRAQARWKLYKRGEPPVEVYRRQLRRCGRATQPRLVAGLAAGLGECGDSTDLTMLEVLAADPTWAPVVRRAAVRALGRLGHVAERLTALAPLAADEAASVARETLDALGAACCATPELLRTALERTEPPVWKAAVRAARALAHWDRLEFMLVAAVDPRPEVAECARAELRHWMHARWSGGAADPGQLRRIGVLLRQAPLAEPDRAGIEWVLRAAARVSRLS</sequence>
<dbReference type="EMBL" id="JARHTQ010000001">
    <property type="protein sequence ID" value="MDF2254610.1"/>
    <property type="molecule type" value="Genomic_DNA"/>
</dbReference>
<organism evidence="1 2">
    <name type="scientific">Streptantibioticus ferralitis</name>
    <dbReference type="NCBI Taxonomy" id="236510"/>
    <lineage>
        <taxon>Bacteria</taxon>
        <taxon>Bacillati</taxon>
        <taxon>Actinomycetota</taxon>
        <taxon>Actinomycetes</taxon>
        <taxon>Kitasatosporales</taxon>
        <taxon>Streptomycetaceae</taxon>
        <taxon>Streptantibioticus</taxon>
    </lineage>
</organism>
<gene>
    <name evidence="1" type="ORF">P2L57_02320</name>
</gene>
<dbReference type="InterPro" id="IPR011989">
    <property type="entry name" value="ARM-like"/>
</dbReference>
<protein>
    <recommendedName>
        <fullName evidence="3">PBS lyase</fullName>
    </recommendedName>
</protein>
<evidence type="ECO:0008006" key="3">
    <source>
        <dbReference type="Google" id="ProtNLM"/>
    </source>
</evidence>
<accession>A0ABT5YUX0</accession>
<evidence type="ECO:0000313" key="2">
    <source>
        <dbReference type="Proteomes" id="UP001220022"/>
    </source>
</evidence>
<proteinExistence type="predicted"/>
<dbReference type="SUPFAM" id="SSF48371">
    <property type="entry name" value="ARM repeat"/>
    <property type="match status" value="1"/>
</dbReference>
<comment type="caution">
    <text evidence="1">The sequence shown here is derived from an EMBL/GenBank/DDBJ whole genome shotgun (WGS) entry which is preliminary data.</text>
</comment>
<dbReference type="Gene3D" id="1.25.10.10">
    <property type="entry name" value="Leucine-rich Repeat Variant"/>
    <property type="match status" value="1"/>
</dbReference>
<name>A0ABT5YUX0_9ACTN</name>
<dbReference type="InterPro" id="IPR016024">
    <property type="entry name" value="ARM-type_fold"/>
</dbReference>
<dbReference type="RefSeq" id="WP_275807296.1">
    <property type="nucleotide sequence ID" value="NZ_BAAANM010000020.1"/>
</dbReference>
<reference evidence="1 2" key="1">
    <citation type="submission" date="2023-03" db="EMBL/GenBank/DDBJ databases">
        <title>Draft genome sequence of type strain Streptomyces ferralitis JCM 14344.</title>
        <authorList>
            <person name="Klaysubun C."/>
            <person name="Duangmal K."/>
        </authorList>
    </citation>
    <scope>NUCLEOTIDE SEQUENCE [LARGE SCALE GENOMIC DNA]</scope>
    <source>
        <strain evidence="1 2">JCM 14344</strain>
    </source>
</reference>